<proteinExistence type="predicted"/>
<gene>
    <name evidence="1" type="ORF">FB388_5440</name>
</gene>
<reference evidence="1 2" key="1">
    <citation type="submission" date="2019-06" db="EMBL/GenBank/DDBJ databases">
        <title>Sequencing the genomes of 1000 actinobacteria strains.</title>
        <authorList>
            <person name="Klenk H.-P."/>
        </authorList>
    </citation>
    <scope>NUCLEOTIDE SEQUENCE [LARGE SCALE GENOMIC DNA]</scope>
    <source>
        <strain evidence="1 2">DSM 45511</strain>
    </source>
</reference>
<dbReference type="AlphaFoldDB" id="A0A543FWJ8"/>
<sequence length="29" mass="3286">MQHEAPYAETVRTPGFPMNGFAVLPVRLR</sequence>
<name>A0A543FWJ8_9PSEU</name>
<dbReference type="EMBL" id="VFPH01000002">
    <property type="protein sequence ID" value="TQM38210.1"/>
    <property type="molecule type" value="Genomic_DNA"/>
</dbReference>
<comment type="caution">
    <text evidence="1">The sequence shown here is derived from an EMBL/GenBank/DDBJ whole genome shotgun (WGS) entry which is preliminary data.</text>
</comment>
<keyword evidence="2" id="KW-1185">Reference proteome</keyword>
<accession>A0A543FWJ8</accession>
<protein>
    <submittedName>
        <fullName evidence="1">Uncharacterized protein</fullName>
    </submittedName>
</protein>
<dbReference type="Proteomes" id="UP000319818">
    <property type="component" value="Unassembled WGS sequence"/>
</dbReference>
<organism evidence="1 2">
    <name type="scientific">Pseudonocardia cypriaca</name>
    <dbReference type="NCBI Taxonomy" id="882449"/>
    <lineage>
        <taxon>Bacteria</taxon>
        <taxon>Bacillati</taxon>
        <taxon>Actinomycetota</taxon>
        <taxon>Actinomycetes</taxon>
        <taxon>Pseudonocardiales</taxon>
        <taxon>Pseudonocardiaceae</taxon>
        <taxon>Pseudonocardia</taxon>
    </lineage>
</organism>
<evidence type="ECO:0000313" key="1">
    <source>
        <dbReference type="EMBL" id="TQM38210.1"/>
    </source>
</evidence>
<evidence type="ECO:0000313" key="2">
    <source>
        <dbReference type="Proteomes" id="UP000319818"/>
    </source>
</evidence>